<dbReference type="InterPro" id="IPR018201">
    <property type="entry name" value="Ketoacyl_synth_AS"/>
</dbReference>
<dbReference type="InterPro" id="IPR057326">
    <property type="entry name" value="KR_dom"/>
</dbReference>
<dbReference type="EMBL" id="CP023445">
    <property type="protein sequence ID" value="ATE54493.1"/>
    <property type="molecule type" value="Genomic_DNA"/>
</dbReference>
<dbReference type="InterPro" id="IPR014043">
    <property type="entry name" value="Acyl_transferase_dom"/>
</dbReference>
<feature type="domain" description="Carrier" evidence="13">
    <location>
        <begin position="4821"/>
        <end position="4898"/>
    </location>
</feature>
<evidence type="ECO:0000313" key="15">
    <source>
        <dbReference type="EMBL" id="ATE54493.1"/>
    </source>
</evidence>
<evidence type="ECO:0000256" key="11">
    <source>
        <dbReference type="ARBA" id="ARBA00066981"/>
    </source>
</evidence>
<evidence type="ECO:0000256" key="5">
    <source>
        <dbReference type="ARBA" id="ARBA00023268"/>
    </source>
</evidence>
<dbReference type="GO" id="GO:0031177">
    <property type="term" value="F:phosphopantetheine binding"/>
    <property type="evidence" value="ECO:0007669"/>
    <property type="project" value="InterPro"/>
</dbReference>
<dbReference type="GO" id="GO:0006633">
    <property type="term" value="P:fatty acid biosynthetic process"/>
    <property type="evidence" value="ECO:0007669"/>
    <property type="project" value="InterPro"/>
</dbReference>
<dbReference type="InterPro" id="IPR020806">
    <property type="entry name" value="PKS_PP-bd"/>
</dbReference>
<evidence type="ECO:0000256" key="3">
    <source>
        <dbReference type="ARBA" id="ARBA00022679"/>
    </source>
</evidence>
<evidence type="ECO:0000256" key="8">
    <source>
        <dbReference type="ARBA" id="ARBA00060158"/>
    </source>
</evidence>
<dbReference type="FunFam" id="1.10.1200.10:FF:000007">
    <property type="entry name" value="Probable polyketide synthase pks17"/>
    <property type="match status" value="4"/>
</dbReference>
<dbReference type="Pfam" id="PF02801">
    <property type="entry name" value="Ketoacyl-synt_C"/>
    <property type="match status" value="4"/>
</dbReference>
<dbReference type="Pfam" id="PF08659">
    <property type="entry name" value="KR"/>
    <property type="match status" value="2"/>
</dbReference>
<dbReference type="InterPro" id="IPR041618">
    <property type="entry name" value="PKS_DE"/>
</dbReference>
<dbReference type="Gene3D" id="3.40.50.720">
    <property type="entry name" value="NAD(P)-binding Rossmann-like Domain"/>
    <property type="match status" value="2"/>
</dbReference>
<dbReference type="PROSITE" id="PS52004">
    <property type="entry name" value="KS3_2"/>
    <property type="match status" value="4"/>
</dbReference>
<reference evidence="15" key="1">
    <citation type="submission" date="2017-09" db="EMBL/GenBank/DDBJ databases">
        <title>Complete Genome Sequence of ansamitocin-producing Bacterium Actinosynnema pretiosum X47.</title>
        <authorList>
            <person name="Cao G."/>
            <person name="Zong G."/>
            <person name="Zhong C."/>
            <person name="Fu J."/>
        </authorList>
    </citation>
    <scope>NUCLEOTIDE SEQUENCE [LARGE SCALE GENOMIC DNA]</scope>
    <source>
        <strain evidence="15">X47</strain>
    </source>
</reference>
<dbReference type="SMART" id="SM00823">
    <property type="entry name" value="PKS_PP"/>
    <property type="match status" value="4"/>
</dbReference>
<comment type="catalytic activity">
    <reaction evidence="7">
        <text>6 (S)-methylmalonyl-CoA + propanoyl-CoA + 6 NADPH + 12 H(+) = 6-deoxyerythronolide B + 6 CO2 + 6 NADP(+) + 7 CoA + H2O</text>
        <dbReference type="Rhea" id="RHEA:23068"/>
        <dbReference type="ChEBI" id="CHEBI:15377"/>
        <dbReference type="ChEBI" id="CHEBI:15378"/>
        <dbReference type="ChEBI" id="CHEBI:16089"/>
        <dbReference type="ChEBI" id="CHEBI:16526"/>
        <dbReference type="ChEBI" id="CHEBI:57287"/>
        <dbReference type="ChEBI" id="CHEBI:57327"/>
        <dbReference type="ChEBI" id="CHEBI:57392"/>
        <dbReference type="ChEBI" id="CHEBI:57783"/>
        <dbReference type="ChEBI" id="CHEBI:58349"/>
        <dbReference type="EC" id="2.3.1.94"/>
    </reaction>
</comment>
<protein>
    <recommendedName>
        <fullName evidence="11">6-deoxyerythronolide-B synthase</fullName>
        <ecNumber evidence="11">2.3.1.94</ecNumber>
    </recommendedName>
</protein>
<dbReference type="SUPFAM" id="SSF52151">
    <property type="entry name" value="FabD/lysophospholipase-like"/>
    <property type="match status" value="4"/>
</dbReference>
<comment type="subunit">
    <text evidence="10">Homodimer. Erythronolide synthase is composed of EryAI, EryAII and EryAIII multimodular (2 modules) polypeptides each coding for a functional synthase subunit which participates in 2 of the six FAS-like elongation steps required for formation of the polyketide. Module 1, 2, 3, 4, 5, and 6 participating in biosynthesis steps 1, 2, 3, 4, 5, and 6, respectively.</text>
</comment>
<dbReference type="FunFam" id="3.40.47.10:FF:000019">
    <property type="entry name" value="Polyketide synthase type I"/>
    <property type="match status" value="4"/>
</dbReference>
<feature type="domain" description="Ketosynthase family 3 (KS3)" evidence="14">
    <location>
        <begin position="12"/>
        <end position="437"/>
    </location>
</feature>
<dbReference type="InterPro" id="IPR006162">
    <property type="entry name" value="Ppantetheine_attach_site"/>
</dbReference>
<dbReference type="CDD" id="cd08952">
    <property type="entry name" value="KR_1_SDR_x"/>
    <property type="match status" value="2"/>
</dbReference>
<evidence type="ECO:0000256" key="1">
    <source>
        <dbReference type="ARBA" id="ARBA00022450"/>
    </source>
</evidence>
<keyword evidence="6" id="KW-0012">Acyltransferase</keyword>
<dbReference type="PROSITE" id="PS00606">
    <property type="entry name" value="KS3_1"/>
    <property type="match status" value="3"/>
</dbReference>
<dbReference type="Pfam" id="PF00109">
    <property type="entry name" value="ketoacyl-synt"/>
    <property type="match status" value="4"/>
</dbReference>
<keyword evidence="5" id="KW-0511">Multifunctional enzyme</keyword>
<dbReference type="InterPro" id="IPR014030">
    <property type="entry name" value="Ketoacyl_synth_N"/>
</dbReference>
<dbReference type="SUPFAM" id="SSF53901">
    <property type="entry name" value="Thiolase-like"/>
    <property type="match status" value="4"/>
</dbReference>
<dbReference type="PROSITE" id="PS00012">
    <property type="entry name" value="PHOSPHOPANTETHEINE"/>
    <property type="match status" value="4"/>
</dbReference>
<feature type="region of interest" description="Disordered" evidence="12">
    <location>
        <begin position="2470"/>
        <end position="2489"/>
    </location>
</feature>
<keyword evidence="4" id="KW-0677">Repeat</keyword>
<sequence length="4972" mass="517673">MNSLNDFTDTGTAPIAIVGLSCRLPGAADPGAFWEMLRDGRDGIREVPADRWDADALFDPDPAAPGRVPTRLGGFLDRVDGFDAAFFGISPREAAALDPQQRLALELSWEALEDAAVLPADLAGSRTGVFIGATASDYATLRDARGPEAIGPHTLTGLNRAVIANRISFTLGTTGPSLTVDTAQSSSLVAVHLACESLRRGESTSAIAGGVHLNLVPEGAIGAAKFGGLSPDGRCFTFDARANGYARGEGGAVVVLKPLEAALADGDRVYCVVRGGAVNNDGATSGLTVPDAGAQEAVLRLARERAGVRPEQVQYVELHGTGTRLGDPVEAAALGAALGAHRPQGEPLLVGSAKTNVGHLEAGAGVTGLVKTALSIAHRLLPASLNFETPNPEIPLDRLNLAVQRSLSGWPRPGLPLVAGVSSFGMGGTNCHLVLTEAPAGLDRHAGTGARSAPGPVVWPVSGVGEAALAAQAARLWEHAQELDPADVGLSLATTRTAHSHRAVVVGSDRGALLDGLGAVAGGTPAANVLRGRVVPGARLGFLFSGQGSQRVGMGRGLAARFPVFAEAFDEVCGHFGDLVGALSSPELLQRTEFAQPALFAFEVALFRLLESFGVRPDVLLGHSIGELAAAHVAGLWSLGDACRVVAARGRLMQSLPEGGAMAAVEAAEDEVTPLLSGRVGLAAVNGPSSVVVSGELPEVERVVAALSGLGRRTKSLRVSHAFHSHLLEPVLAEFGEVLAGVRFHRPRLPVLSNLTGLPAGEELRAPDYWVRHARQAVRFADAVTTALADGVTTFVEIGPDGVLSASARECAQGVDVAVHPAQRADRPEVDALVTALAGLHVRGVDVDWARLHEGGRARRVALPTYAFQRRRHWLDTPERRGAGETPDRPTPNLRGDREGFAPADTDRSALADLLSGLPEAEQDRSLLDRVRDHAAAVLGHTTAEGVDTDLTFKDLGFDSLTTVELRDALAADTGLRLSPALLFNHPTPTALARHLRTELTGSGRRPTATTSGPALDEPIAIVGMGCRYPGGVRSPEELWQLVVDGRDAIGGFPSDRGWDLAGLYDPDPARSGTTYAREGGFLYDAAEFDAGFFGISPREALAMDPQQRLLLETSWEAVERAGIDPRSLRGSDTGVFTGVMAQDYGPRLHEGLDGYEGYALTGSTVSVASGRVSYALGLSGPAVTVDTACSSSLVALHLAARALRDGECSLALAGGAAVLATPGMFVEFSRQRGLAPDGRCKAFAAAADGTAWAEGAGVVVLERLSDARRNGHPVLAVVRGSAVNQDGASNGLTAPSGPAQEQVIRQALARAGLRPDDVDAVEAHGTGTALGDPIEAQALIATYGQDRTEPLWLGSLKSNIGHAQAAAGVGGVIKTVLALRAGVLPSTLHVDTPSPHVDWSAGRVRLLTGNRAWPDTGRVRRAAVSSFGISGTNAHLILEAPPATPEPATRSEGPLAWPLSARTAPALREQAARLLAAPAAHPADVAATLATRPAFDVRAVVVGDPGELAGGVLALAGGEPGGDLVEGVARPRERVVFVFPGQGSQWVGMALELAAREPVFADKLRACEEAFAPHVDWKLTDVLGSAEALDRVDVVQPALFAVMVSLAELWRSLGVRPAAVVGHSQGEIAAAHVAGALSLADAARVVTLRSRALVALAGGGGMVSLPLPVDQVLARIADAGDRLCVATVNGPAATVVAGETEALEALLDRCERAGIQARRVPVDYASHSPQVDAIRDELATVLDGITPRAGDTPFYSTVTGDRLDTDGLDADYWFRNLRHTVRFEQAVRALLDAGHDAFVEVSPHPVLIGGIQDTVDDHGSSATAVGSLRRDDGGRRRLLTAAAEAHVAGIAVDWSRLVSGERVDLPTYPFQRDHYWLEPAPVATTDADLWDAVDRGDPDALAAAATADRDEAVAALPVLSAWRRRATARAGTDGWRYRVVWKQVPEPAATGPTGSWLLVVPRGRAVPASGSAQVLEVPPGADRELLAELLAGGGEATGVLSLLDDVATTAALVQALGDVGSTAPLWCATLGAVSTGPDDPVTAPETARLWGFGQAVAQEHPERWGGLVDLPPQADDRLWERLPALLAASREDQLAPRPTGLFARRLVHDTAPSATRSWTPRGTVLVTGGTGALGGHVARWLASSGAEHVVLAGRRGPDAPGADELRAELVALGARVTVAACDAADRDALAALLTETAPTAVFHAAGVLDDALVDALTPSGVANVDRPKAVAARNLHELTADLDLDAFVLFSSLMGVLGNGGQAAYASANAYLDALAAHRRALGLPALSVAWGTWAGGGMVGSEVDDRMSARGVLGMAPERAVAALRDALDRGDDAVVVADVRWDRLAPVLTATRPNPVIGDLPEVVALGGTSDRGGADDLPGRLAVLGEDDGLRLLTDLVGAHAASVLGHRDAAAVPVARAFREIGFDSLTVVELRNRLATATGLRLPSTVLFDHPTVTALAEHLRAQLTGGGQPATSAPSNRDAATDDDPIAIIGMGCRFPGGVRTPEDLWELLVAERDVVGDPPTDRGWDLDRLYHPDPDHRGTSYVREGGFLHDAAEFDAEFFGISPREALTTDPQQRLLLETSWEAVERAGIDPLQLRGTRTGVFAGMVYQDYGSRLHEAPEGLEGFLVTGKSSSVVSGRVAYCLGLEGPAVTVDTACSSSLVTLHLAAQALRQGDCSLALAGGTTVMAAPGMFIEFSRQRGLAPDGRCKAFAEAADGTAWGEGAGMVLLERLSDARRNGHPVLAVVRGTAVNQDGASNGLTAPSGPSQQRVILDALAAAGLSTSDVDAVEAHGTGTTLGDPIEAQALLATYGQEREHPLWLGTVKSNIAHPQAAAGVAGVIKVVLALRHGFLPRTLHVDAPSSHVDWSAGKVELLTEGRAWPETGRPRRAGVSAFGVSGTNAHAVLEQAPESESPPEGDDVTVPWLLAAKTGPALREQADRLAARVGDERALDVGWSLAGGRSAFEHRAAVVAGDRETRLAGVRAIAEGVGAPGVVRGVAEARGKVAFVFPGQGSQWVGMGLGLRDSCPVFAARLNECAVALGSFVDWNLVDVLGDPGALGRVDVVQPVLWAVMVSLAAVWESYGVRPAAVLGHSQGEIAAACVSGALSLADGARVVALRSRAIRALSGRGGMVSVALPADLVRERLVEGVSVAAVNGPEATVVSGDLLALEEFFAAAERDGVRVKRIPVDYASHSAHVEEIEGELLAALGPISPVVGRVPLLSAVTGELVDGSGLDAAYWYRNLRETVEFERAVRSLSERGFGTFIEVSAHPVLTLGVQQTAEDALVVGTLRRDEDGLDRVLLSLAEAHVNGVDVDWAAVFEGGRRVDLPTYPFQRERFWLNTSSATPTAVPAQRSAPVEPPRLAGLAERDRDAALLRLVRTEAAAVLGHAGADAIRADRPFADMGFDSLMSLELRNRLATASGLPLPTTVVFDNPTPDAMTDFLRTRLANADDPDVVPPRAAVDDPVAIVGMGCRYPGGVRSPEELWQLVVDGRDAISDFPVDRGWDVASLYDPDPGRSGRTYVRQGGFLHDAAEFDAGFFGISPREALAMDPQQRLLLETSWEAVERAGIDPRALRGSQTGVFVGTVDQDYGPRMHEASEEVEGYVMTGTLSAVASGRVSYALGLEGPAVTVDTACSSSLVALHLAAQSLRQGECDLALAGGAAVMATPGVFVEFSRQRGLAPDGRSKSFGAGADGTSWSEGVGVVLLERLSDARRNGHPVLAVVRGSAVNQDGTSNGLTAPSGRAQRRVIRRALAAAGLSARDVDAVEAHGTGTRLGDPVEAEALLATYGQDRAEPLWLGSLKSNIGHAQSASGIGGVIKVVQALRHGVLPRTLHADEPSPHVDWSSGDVRLLTEARPWPETGGPRRAGVSSFGVSGTNAHVIVESADPVADPVADPAPPPGALPLPVSGADPAALRAQADRLRARLVGDGGPSLLDVACSAATTRAALEHRAVVVADTTEGAGEALLALGRGEQHPAVVTGVVPAATPSLGFLLSGQGSQRVGMGRELAARFPVFADAFADVCGRFGPLAEIVHDPDRLHRTEFTQPALFAFEVALFRLLESWGVTADVLVGHSIGELAAAHLAGLWSLEDACRVVAARAALLQALPDGGAMVAVQAAEHEVLPLLAGAVDLAAVNGPDSVVLSGAEAEVLTTAAALAARGHRTKRLRVNRAFHSRLVEPVLDEFRSALDRVDFRTPEGVVVSNLTGRIAGEELRTPDYWVRHVREAVRFGDGLASARAHGATTFVEIGPDGVLGGAARDADVITASRGDRPEVEALLSALGALHVRGVPVDWDEVFRGTGARRADLPTYAFQREHYWLTASPPDRSRADGLTHRVVWKPLPEPEDRDLPGRWLLVLPDGHVDHPVAVGLGQALDAGEPVVLTTGDTDPDLVAASLSTAGFDRGVAGVVSLLALAEEPLPDHPRVPAGLALTSALARAMAAAGSTAPLWCATTGATGAGGQPPRHHAQAATWGLGSVIALEHPELWGGLLDLPEEPDVLTWRRVRGVLAARTEDRVAVRSAPLAQRLVPAPPGDGAGWQPRGTVLITGGTGALGAHVARSVAEGGADHVVLVSRRGPDAPGAARLTAELADLGARTTVLACDITDRAALAALVGGLTELDAVVHTAGVVDDGVLGALTPDRFDAVLAPKAAAAVHLHELTQGHDLSAFVLFSSAAGTLGNPGQGNYAAANAVLDALAGYRRGLGLAATSVAWGAWAGEGMAADEAAAERLRRDGVLPVEPSRALAALWRAVGAAEPTAVVADLDWSRFTARLPRPSRLLADLPGARAVPTQAPGTAQSLLDRLTATAQHERAAVLVDLVGAGVAAVLGHAQGAVPAERSFRDLGFDSLTGVELRNRLATETGLRLPATLVFDHPTPESLAEHLLTLLLPRDPAGRGDPLAELDRLEAALVTAAEADRAEVASRLTRLLSRWSGTPVVVRDLRDTGRDELLDLIDRELGVSD</sequence>
<dbReference type="CDD" id="cd00833">
    <property type="entry name" value="PKS"/>
    <property type="match status" value="4"/>
</dbReference>
<evidence type="ECO:0000256" key="9">
    <source>
        <dbReference type="ARBA" id="ARBA00060622"/>
    </source>
</evidence>
<evidence type="ECO:0000256" key="2">
    <source>
        <dbReference type="ARBA" id="ARBA00022553"/>
    </source>
</evidence>
<dbReference type="SMART" id="SM01294">
    <property type="entry name" value="PKS_PP_betabranch"/>
    <property type="match status" value="4"/>
</dbReference>
<dbReference type="GO" id="GO:0004315">
    <property type="term" value="F:3-oxoacyl-[acyl-carrier-protein] synthase activity"/>
    <property type="evidence" value="ECO:0007669"/>
    <property type="project" value="InterPro"/>
</dbReference>
<feature type="domain" description="Carrier" evidence="13">
    <location>
        <begin position="3381"/>
        <end position="3456"/>
    </location>
</feature>
<keyword evidence="2" id="KW-0597">Phosphoprotein</keyword>
<dbReference type="Gene3D" id="3.40.366.10">
    <property type="entry name" value="Malonyl-Coenzyme A Acyl Carrier Protein, domain 2"/>
    <property type="match status" value="4"/>
</dbReference>
<evidence type="ECO:0000256" key="4">
    <source>
        <dbReference type="ARBA" id="ARBA00022737"/>
    </source>
</evidence>
<dbReference type="NCBIfam" id="NF045894">
    <property type="entry name" value="PKS_plus_SDR"/>
    <property type="match status" value="1"/>
</dbReference>
<dbReference type="Pfam" id="PF16197">
    <property type="entry name" value="KAsynt_C_assoc"/>
    <property type="match status" value="4"/>
</dbReference>
<feature type="region of interest" description="Disordered" evidence="12">
    <location>
        <begin position="877"/>
        <end position="903"/>
    </location>
</feature>
<dbReference type="Pfam" id="PF00550">
    <property type="entry name" value="PP-binding"/>
    <property type="match status" value="4"/>
</dbReference>
<dbReference type="SUPFAM" id="SSF51735">
    <property type="entry name" value="NAD(P)-binding Rossmann-fold domains"/>
    <property type="match status" value="4"/>
</dbReference>
<dbReference type="InterPro" id="IPR013968">
    <property type="entry name" value="PKS_KR"/>
</dbReference>
<keyword evidence="3" id="KW-0808">Transferase</keyword>
<dbReference type="SUPFAM" id="SSF55048">
    <property type="entry name" value="Probable ACP-binding domain of malonyl-CoA ACP transacylase"/>
    <property type="match status" value="4"/>
</dbReference>
<evidence type="ECO:0000256" key="12">
    <source>
        <dbReference type="SAM" id="MobiDB-lite"/>
    </source>
</evidence>
<comment type="function">
    <text evidence="8">Involved in the biosynthesis of antibiotic erythromycin via the biosynthesis of its aglycone precursor, 6-deoxyerythronolide B (6-dEB).</text>
</comment>
<dbReference type="InterPro" id="IPR036291">
    <property type="entry name" value="NAD(P)-bd_dom_sf"/>
</dbReference>
<dbReference type="Proteomes" id="UP000218505">
    <property type="component" value="Chromosome"/>
</dbReference>
<dbReference type="GO" id="GO:0004312">
    <property type="term" value="F:fatty acid synthase activity"/>
    <property type="evidence" value="ECO:0007669"/>
    <property type="project" value="TreeGrafter"/>
</dbReference>
<feature type="domain" description="Carrier" evidence="13">
    <location>
        <begin position="925"/>
        <end position="1000"/>
    </location>
</feature>
<dbReference type="SMART" id="SM00822">
    <property type="entry name" value="PKS_KR"/>
    <property type="match status" value="2"/>
</dbReference>
<dbReference type="GO" id="GO:0047879">
    <property type="term" value="F:erythronolide synthase activity"/>
    <property type="evidence" value="ECO:0007669"/>
    <property type="project" value="UniProtKB-EC"/>
</dbReference>
<feature type="domain" description="Carrier" evidence="13">
    <location>
        <begin position="2395"/>
        <end position="2470"/>
    </location>
</feature>
<dbReference type="InterPro" id="IPR009081">
    <property type="entry name" value="PP-bd_ACP"/>
</dbReference>
<dbReference type="SMART" id="SM00827">
    <property type="entry name" value="PKS_AT"/>
    <property type="match status" value="4"/>
</dbReference>
<dbReference type="Gene3D" id="1.10.1200.10">
    <property type="entry name" value="ACP-like"/>
    <property type="match status" value="4"/>
</dbReference>
<dbReference type="InterPro" id="IPR016039">
    <property type="entry name" value="Thiolase-like"/>
</dbReference>
<dbReference type="EC" id="2.3.1.94" evidence="11"/>
<comment type="pathway">
    <text evidence="9">Antibiotic biosynthesis; erythromycin biosynthesis.</text>
</comment>
<dbReference type="InterPro" id="IPR014031">
    <property type="entry name" value="Ketoacyl_synth_C"/>
</dbReference>
<evidence type="ECO:0000259" key="14">
    <source>
        <dbReference type="PROSITE" id="PS52004"/>
    </source>
</evidence>
<dbReference type="Gene3D" id="3.30.70.3290">
    <property type="match status" value="4"/>
</dbReference>
<accession>A0A290Z6A1</accession>
<evidence type="ECO:0000256" key="6">
    <source>
        <dbReference type="ARBA" id="ARBA00023315"/>
    </source>
</evidence>
<dbReference type="InterPro" id="IPR036736">
    <property type="entry name" value="ACP-like_sf"/>
</dbReference>
<keyword evidence="1" id="KW-0596">Phosphopantetheine</keyword>
<evidence type="ECO:0000256" key="10">
    <source>
        <dbReference type="ARBA" id="ARBA00063272"/>
    </source>
</evidence>
<keyword evidence="16" id="KW-1185">Reference proteome</keyword>
<dbReference type="SMART" id="SM00825">
    <property type="entry name" value="PKS_KS"/>
    <property type="match status" value="4"/>
</dbReference>
<evidence type="ECO:0000313" key="16">
    <source>
        <dbReference type="Proteomes" id="UP000218505"/>
    </source>
</evidence>
<evidence type="ECO:0000259" key="13">
    <source>
        <dbReference type="PROSITE" id="PS50075"/>
    </source>
</evidence>
<name>A0A290Z6A1_9PSEU</name>
<dbReference type="Pfam" id="PF00698">
    <property type="entry name" value="Acyl_transf_1"/>
    <property type="match status" value="4"/>
</dbReference>
<gene>
    <name evidence="15" type="ORF">CNX65_15330</name>
</gene>
<dbReference type="SUPFAM" id="SSF47336">
    <property type="entry name" value="ACP-like"/>
    <property type="match status" value="4"/>
</dbReference>
<dbReference type="InterPro" id="IPR050091">
    <property type="entry name" value="PKS_NRPS_Biosynth_Enz"/>
</dbReference>
<dbReference type="InterPro" id="IPR032821">
    <property type="entry name" value="PKS_assoc"/>
</dbReference>
<dbReference type="Pfam" id="PF18369">
    <property type="entry name" value="PKS_DE"/>
    <property type="match status" value="1"/>
</dbReference>
<dbReference type="KEGG" id="apre:CNX65_15330"/>
<feature type="compositionally biased region" description="Basic and acidic residues" evidence="12">
    <location>
        <begin position="877"/>
        <end position="888"/>
    </location>
</feature>
<organism evidence="15 16">
    <name type="scientific">Actinosynnema pretiosum</name>
    <dbReference type="NCBI Taxonomy" id="42197"/>
    <lineage>
        <taxon>Bacteria</taxon>
        <taxon>Bacillati</taxon>
        <taxon>Actinomycetota</taxon>
        <taxon>Actinomycetes</taxon>
        <taxon>Pseudonocardiales</taxon>
        <taxon>Pseudonocardiaceae</taxon>
        <taxon>Actinosynnema</taxon>
    </lineage>
</organism>
<dbReference type="InterPro" id="IPR016036">
    <property type="entry name" value="Malonyl_transacylase_ACP-bd"/>
</dbReference>
<dbReference type="PANTHER" id="PTHR43775">
    <property type="entry name" value="FATTY ACID SYNTHASE"/>
    <property type="match status" value="1"/>
</dbReference>
<proteinExistence type="predicted"/>
<feature type="domain" description="Ketosynthase family 3 (KS3)" evidence="14">
    <location>
        <begin position="2490"/>
        <end position="2914"/>
    </location>
</feature>
<dbReference type="InterPro" id="IPR020841">
    <property type="entry name" value="PKS_Beta-ketoAc_synthase_dom"/>
</dbReference>
<dbReference type="InterPro" id="IPR001227">
    <property type="entry name" value="Ac_transferase_dom_sf"/>
</dbReference>
<evidence type="ECO:0000256" key="7">
    <source>
        <dbReference type="ARBA" id="ARBA00052442"/>
    </source>
</evidence>
<dbReference type="InterPro" id="IPR016035">
    <property type="entry name" value="Acyl_Trfase/lysoPLipase"/>
</dbReference>
<dbReference type="PANTHER" id="PTHR43775:SF51">
    <property type="entry name" value="INACTIVE PHENOLPHTHIOCEROL SYNTHESIS POLYKETIDE SYNTHASE TYPE I PKS1-RELATED"/>
    <property type="match status" value="1"/>
</dbReference>
<feature type="domain" description="Ketosynthase family 3 (KS3)" evidence="14">
    <location>
        <begin position="3472"/>
        <end position="3896"/>
    </location>
</feature>
<dbReference type="FunFam" id="3.40.366.10:FF:000002">
    <property type="entry name" value="Probable polyketide synthase 2"/>
    <property type="match status" value="2"/>
</dbReference>
<dbReference type="Gene3D" id="3.40.47.10">
    <property type="match status" value="4"/>
</dbReference>
<dbReference type="PROSITE" id="PS50075">
    <property type="entry name" value="CARRIER"/>
    <property type="match status" value="4"/>
</dbReference>
<feature type="domain" description="Ketosynthase family 3 (KS3)" evidence="14">
    <location>
        <begin position="1017"/>
        <end position="1441"/>
    </location>
</feature>